<evidence type="ECO:0000256" key="5">
    <source>
        <dbReference type="ARBA" id="ARBA00022840"/>
    </source>
</evidence>
<keyword evidence="6" id="KW-0472">Membrane</keyword>
<dbReference type="GO" id="GO:0005886">
    <property type="term" value="C:plasma membrane"/>
    <property type="evidence" value="ECO:0007669"/>
    <property type="project" value="UniProtKB-SubCell"/>
</dbReference>
<name>A0A0B7MJZ6_9FIRM</name>
<dbReference type="EC" id="3.6.3.28" evidence="8"/>
<evidence type="ECO:0000256" key="1">
    <source>
        <dbReference type="ARBA" id="ARBA00004202"/>
    </source>
</evidence>
<dbReference type="InterPro" id="IPR027417">
    <property type="entry name" value="P-loop_NTPase"/>
</dbReference>
<dbReference type="Gene3D" id="3.40.50.300">
    <property type="entry name" value="P-loop containing nucleotide triphosphate hydrolases"/>
    <property type="match status" value="1"/>
</dbReference>
<evidence type="ECO:0000259" key="7">
    <source>
        <dbReference type="PROSITE" id="PS50893"/>
    </source>
</evidence>
<dbReference type="PROSITE" id="PS00211">
    <property type="entry name" value="ABC_TRANSPORTER_1"/>
    <property type="match status" value="1"/>
</dbReference>
<comment type="subcellular location">
    <subcellularLocation>
        <location evidence="1">Cell membrane</location>
        <topology evidence="1">Peripheral membrane protein</topology>
    </subcellularLocation>
</comment>
<sequence length="271" mass="30289">MLELTDICKAFEKNTVNEKVALDQVSLSLNSGEFVTLVGSNGAGKSTLLNAVAGVYLPDCGRIMLDEREITHLSEHQRAAWIGRVFQNPLTGTAPLMTVEENLVMAWRRGQRRRLRKAIRFQERSFFREQLATLGLGLEDRLTTKVGLLSGGQRQALTLLMATLRKPQLLLLDEHIASLDPRTAEIVMDLTCRIVNEQQLTAIMITHNLEQALDAGTRTVMMHEGRIVLDIRGLERKRMNVLDLMNLFEKNSGANLNSDRVLLQTGSGLSN</sequence>
<evidence type="ECO:0000256" key="6">
    <source>
        <dbReference type="ARBA" id="ARBA00023136"/>
    </source>
</evidence>
<keyword evidence="2" id="KW-0813">Transport</keyword>
<dbReference type="RefSeq" id="WP_044666117.1">
    <property type="nucleotide sequence ID" value="NZ_CDRZ01000282.1"/>
</dbReference>
<dbReference type="EMBL" id="CDRZ01000282">
    <property type="protein sequence ID" value="CEO90355.1"/>
    <property type="molecule type" value="Genomic_DNA"/>
</dbReference>
<protein>
    <submittedName>
        <fullName evidence="8">Phosphonate-transporting ATPase</fullName>
        <ecNumber evidence="8">3.6.3.28</ecNumber>
    </submittedName>
</protein>
<keyword evidence="8" id="KW-0378">Hydrolase</keyword>
<dbReference type="InterPro" id="IPR003593">
    <property type="entry name" value="AAA+_ATPase"/>
</dbReference>
<dbReference type="Proteomes" id="UP000046155">
    <property type="component" value="Unassembled WGS sequence"/>
</dbReference>
<organism evidence="8 9">
    <name type="scientific">Syntrophaceticus schinkii</name>
    <dbReference type="NCBI Taxonomy" id="499207"/>
    <lineage>
        <taxon>Bacteria</taxon>
        <taxon>Bacillati</taxon>
        <taxon>Bacillota</taxon>
        <taxon>Clostridia</taxon>
        <taxon>Thermoanaerobacterales</taxon>
        <taxon>Thermoanaerobacterales Family III. Incertae Sedis</taxon>
        <taxon>Syntrophaceticus</taxon>
    </lineage>
</organism>
<gene>
    <name evidence="8" type="ORF">SSCH_810028</name>
</gene>
<keyword evidence="9" id="KW-1185">Reference proteome</keyword>
<proteinExistence type="predicted"/>
<keyword evidence="3" id="KW-1003">Cell membrane</keyword>
<evidence type="ECO:0000256" key="4">
    <source>
        <dbReference type="ARBA" id="ARBA00022741"/>
    </source>
</evidence>
<dbReference type="InterPro" id="IPR050166">
    <property type="entry name" value="ABC_transporter_ATP-bind"/>
</dbReference>
<dbReference type="SMART" id="SM00382">
    <property type="entry name" value="AAA"/>
    <property type="match status" value="1"/>
</dbReference>
<dbReference type="GO" id="GO:0016887">
    <property type="term" value="F:ATP hydrolysis activity"/>
    <property type="evidence" value="ECO:0007669"/>
    <property type="project" value="InterPro"/>
</dbReference>
<accession>A0A0B7MJZ6</accession>
<keyword evidence="5" id="KW-0067">ATP-binding</keyword>
<dbReference type="GO" id="GO:0005524">
    <property type="term" value="F:ATP binding"/>
    <property type="evidence" value="ECO:0007669"/>
    <property type="project" value="UniProtKB-KW"/>
</dbReference>
<evidence type="ECO:0000256" key="3">
    <source>
        <dbReference type="ARBA" id="ARBA00022475"/>
    </source>
</evidence>
<evidence type="ECO:0000313" key="9">
    <source>
        <dbReference type="Proteomes" id="UP000046155"/>
    </source>
</evidence>
<dbReference type="PROSITE" id="PS50893">
    <property type="entry name" value="ABC_TRANSPORTER_2"/>
    <property type="match status" value="1"/>
</dbReference>
<dbReference type="OrthoDB" id="9776369at2"/>
<dbReference type="InterPro" id="IPR003439">
    <property type="entry name" value="ABC_transporter-like_ATP-bd"/>
</dbReference>
<dbReference type="InterPro" id="IPR017871">
    <property type="entry name" value="ABC_transporter-like_CS"/>
</dbReference>
<evidence type="ECO:0000256" key="2">
    <source>
        <dbReference type="ARBA" id="ARBA00022448"/>
    </source>
</evidence>
<dbReference type="PANTHER" id="PTHR42788:SF7">
    <property type="entry name" value="NITRATE ABC TRANSPORTER ATP-BINDING PROTEIN"/>
    <property type="match status" value="1"/>
</dbReference>
<dbReference type="Pfam" id="PF00005">
    <property type="entry name" value="ABC_tran"/>
    <property type="match status" value="1"/>
</dbReference>
<reference evidence="9" key="1">
    <citation type="submission" date="2015-01" db="EMBL/GenBank/DDBJ databases">
        <authorList>
            <person name="Manzoor Shahid"/>
            <person name="Zubair Saima"/>
        </authorList>
    </citation>
    <scope>NUCLEOTIDE SEQUENCE [LARGE SCALE GENOMIC DNA]</scope>
    <source>
        <strain evidence="9">Sp3</strain>
    </source>
</reference>
<dbReference type="AlphaFoldDB" id="A0A0B7MJZ6"/>
<feature type="domain" description="ABC transporter" evidence="7">
    <location>
        <begin position="2"/>
        <end position="249"/>
    </location>
</feature>
<evidence type="ECO:0000313" key="8">
    <source>
        <dbReference type="EMBL" id="CEO90355.1"/>
    </source>
</evidence>
<dbReference type="PANTHER" id="PTHR42788">
    <property type="entry name" value="TAURINE IMPORT ATP-BINDING PROTEIN-RELATED"/>
    <property type="match status" value="1"/>
</dbReference>
<dbReference type="SUPFAM" id="SSF52540">
    <property type="entry name" value="P-loop containing nucleoside triphosphate hydrolases"/>
    <property type="match status" value="1"/>
</dbReference>
<keyword evidence="4" id="KW-0547">Nucleotide-binding</keyword>